<keyword evidence="9" id="KW-1185">Reference proteome</keyword>
<dbReference type="Pfam" id="PF00691">
    <property type="entry name" value="OmpA"/>
    <property type="match status" value="1"/>
</dbReference>
<dbReference type="PRINTS" id="PR01021">
    <property type="entry name" value="OMPADOMAIN"/>
</dbReference>
<evidence type="ECO:0000313" key="9">
    <source>
        <dbReference type="Proteomes" id="UP000035352"/>
    </source>
</evidence>
<feature type="chain" id="PRO_5005183621" evidence="6">
    <location>
        <begin position="31"/>
        <end position="281"/>
    </location>
</feature>
<name>A0A0G3BMF8_9BURK</name>
<evidence type="ECO:0000256" key="3">
    <source>
        <dbReference type="ARBA" id="ARBA00023237"/>
    </source>
</evidence>
<keyword evidence="3" id="KW-0998">Cell outer membrane</keyword>
<evidence type="ECO:0000256" key="1">
    <source>
        <dbReference type="ARBA" id="ARBA00004442"/>
    </source>
</evidence>
<dbReference type="PRINTS" id="PR01023">
    <property type="entry name" value="NAFLGMOTY"/>
</dbReference>
<dbReference type="Proteomes" id="UP000035352">
    <property type="component" value="Chromosome"/>
</dbReference>
<dbReference type="PANTHER" id="PTHR30329">
    <property type="entry name" value="STATOR ELEMENT OF FLAGELLAR MOTOR COMPLEX"/>
    <property type="match status" value="1"/>
</dbReference>
<comment type="subcellular location">
    <subcellularLocation>
        <location evidence="1">Cell outer membrane</location>
    </subcellularLocation>
</comment>
<evidence type="ECO:0000256" key="6">
    <source>
        <dbReference type="SAM" id="SignalP"/>
    </source>
</evidence>
<dbReference type="InterPro" id="IPR050330">
    <property type="entry name" value="Bact_OuterMem_StrucFunc"/>
</dbReference>
<dbReference type="SUPFAM" id="SSF103088">
    <property type="entry name" value="OmpA-like"/>
    <property type="match status" value="1"/>
</dbReference>
<feature type="signal peptide" evidence="6">
    <location>
        <begin position="1"/>
        <end position="30"/>
    </location>
</feature>
<proteinExistence type="predicted"/>
<dbReference type="PATRIC" id="fig|413882.6.peg.1947"/>
<evidence type="ECO:0000259" key="7">
    <source>
        <dbReference type="PROSITE" id="PS51123"/>
    </source>
</evidence>
<reference evidence="8 9" key="1">
    <citation type="submission" date="2015-05" db="EMBL/GenBank/DDBJ databases">
        <authorList>
            <person name="Tang B."/>
            <person name="Yu Y."/>
        </authorList>
    </citation>
    <scope>NUCLEOTIDE SEQUENCE [LARGE SCALE GENOMIC DNA]</scope>
    <source>
        <strain evidence="8 9">DSM 7029</strain>
    </source>
</reference>
<protein>
    <submittedName>
        <fullName evidence="8">Cell envelope biogenesis protein OmpA</fullName>
    </submittedName>
</protein>
<evidence type="ECO:0000313" key="8">
    <source>
        <dbReference type="EMBL" id="AKJ28541.1"/>
    </source>
</evidence>
<dbReference type="InterPro" id="IPR006665">
    <property type="entry name" value="OmpA-like"/>
</dbReference>
<dbReference type="CDD" id="cd07185">
    <property type="entry name" value="OmpA_C-like"/>
    <property type="match status" value="1"/>
</dbReference>
<dbReference type="PANTHER" id="PTHR30329:SF21">
    <property type="entry name" value="LIPOPROTEIN YIAD-RELATED"/>
    <property type="match status" value="1"/>
</dbReference>
<feature type="region of interest" description="Disordered" evidence="5">
    <location>
        <begin position="250"/>
        <end position="272"/>
    </location>
</feature>
<dbReference type="PROSITE" id="PS51123">
    <property type="entry name" value="OMPA_2"/>
    <property type="match status" value="1"/>
</dbReference>
<dbReference type="Gene3D" id="3.30.1330.60">
    <property type="entry name" value="OmpA-like domain"/>
    <property type="match status" value="1"/>
</dbReference>
<dbReference type="EMBL" id="CP011371">
    <property type="protein sequence ID" value="AKJ28541.1"/>
    <property type="molecule type" value="Genomic_DNA"/>
</dbReference>
<evidence type="ECO:0000256" key="2">
    <source>
        <dbReference type="ARBA" id="ARBA00023136"/>
    </source>
</evidence>
<dbReference type="GO" id="GO:0009279">
    <property type="term" value="C:cell outer membrane"/>
    <property type="evidence" value="ECO:0007669"/>
    <property type="project" value="UniProtKB-SubCell"/>
</dbReference>
<keyword evidence="6" id="KW-0732">Signal</keyword>
<evidence type="ECO:0000256" key="5">
    <source>
        <dbReference type="SAM" id="MobiDB-lite"/>
    </source>
</evidence>
<keyword evidence="2 4" id="KW-0472">Membrane</keyword>
<evidence type="ECO:0000256" key="4">
    <source>
        <dbReference type="PROSITE-ProRule" id="PRU00473"/>
    </source>
</evidence>
<dbReference type="OrthoDB" id="9782229at2"/>
<organism evidence="8 9">
    <name type="scientific">Caldimonas brevitalea</name>
    <dbReference type="NCBI Taxonomy" id="413882"/>
    <lineage>
        <taxon>Bacteria</taxon>
        <taxon>Pseudomonadati</taxon>
        <taxon>Pseudomonadota</taxon>
        <taxon>Betaproteobacteria</taxon>
        <taxon>Burkholderiales</taxon>
        <taxon>Sphaerotilaceae</taxon>
        <taxon>Caldimonas</taxon>
    </lineage>
</organism>
<sequence>MTQITPTTAFLRPLYAALLTGALLPVGALAQQQQQPSQQAAPALITGPGAAPNQVVASGTVPDEATRAVVLARLRELYGSDRVVDQIQVGAVVAPPNWSNYVQKVLSPDLKQVTRGQLAIQGNNIDLKGEVANEAQRQQIASTMATSLNPTYTIRNGLRVAASEQNLVDDALANRIIEFEAGSSVLKPEGVKILDEMVPALAKVAARKIEIIGHTDAQGARDANIALSFARADAVKEYLRSKGIDAARINVSGAGPDRPVASNQTPDGRARNRRIEFRVSQ</sequence>
<dbReference type="Gene3D" id="3.40.1520.20">
    <property type="match status" value="1"/>
</dbReference>
<dbReference type="AlphaFoldDB" id="A0A0G3BMF8"/>
<dbReference type="KEGG" id="pbh:AAW51_1850"/>
<dbReference type="InterPro" id="IPR006664">
    <property type="entry name" value="OMP_bac"/>
</dbReference>
<accession>A0A0G3BMF8</accession>
<dbReference type="RefSeq" id="WP_053014006.1">
    <property type="nucleotide sequence ID" value="NZ_CP011371.1"/>
</dbReference>
<dbReference type="InterPro" id="IPR036737">
    <property type="entry name" value="OmpA-like_sf"/>
</dbReference>
<gene>
    <name evidence="8" type="ORF">AAW51_1850</name>
</gene>
<dbReference type="STRING" id="413882.AAW51_1850"/>
<feature type="domain" description="OmpA-like" evidence="7">
    <location>
        <begin position="166"/>
        <end position="281"/>
    </location>
</feature>